<keyword evidence="1" id="KW-0812">Transmembrane</keyword>
<keyword evidence="1" id="KW-0472">Membrane</keyword>
<dbReference type="EMBL" id="WIXE01014078">
    <property type="protein sequence ID" value="KAK5974574.1"/>
    <property type="molecule type" value="Genomic_DNA"/>
</dbReference>
<proteinExistence type="predicted"/>
<evidence type="ECO:0000313" key="3">
    <source>
        <dbReference type="Proteomes" id="UP001331761"/>
    </source>
</evidence>
<dbReference type="PANTHER" id="PTHR21645">
    <property type="entry name" value="GLYCOSYLTRANSFERASE FAMILY 92 PROTEIN"/>
    <property type="match status" value="1"/>
</dbReference>
<keyword evidence="1" id="KW-1133">Transmembrane helix</keyword>
<dbReference type="InterPro" id="IPR052012">
    <property type="entry name" value="GTase_92"/>
</dbReference>
<dbReference type="PANTHER" id="PTHR21645:SF8">
    <property type="entry name" value="GLYCOSYLTRANSFERASE FAMILY 92 PROTEIN F13G3.3"/>
    <property type="match status" value="1"/>
</dbReference>
<gene>
    <name evidence="2" type="ORF">GCK32_007926</name>
</gene>
<keyword evidence="3" id="KW-1185">Reference proteome</keyword>
<comment type="caution">
    <text evidence="2">The sequence shown here is derived from an EMBL/GenBank/DDBJ whole genome shotgun (WGS) entry which is preliminary data.</text>
</comment>
<name>A0AAN8FE80_TRICO</name>
<evidence type="ECO:0000256" key="1">
    <source>
        <dbReference type="SAM" id="Phobius"/>
    </source>
</evidence>
<accession>A0AAN8FE80</accession>
<protein>
    <submittedName>
        <fullName evidence="2">Uncharacterized protein</fullName>
    </submittedName>
</protein>
<feature type="transmembrane region" description="Helical" evidence="1">
    <location>
        <begin position="12"/>
        <end position="30"/>
    </location>
</feature>
<evidence type="ECO:0000313" key="2">
    <source>
        <dbReference type="EMBL" id="KAK5974574.1"/>
    </source>
</evidence>
<dbReference type="Proteomes" id="UP001331761">
    <property type="component" value="Unassembled WGS sequence"/>
</dbReference>
<reference evidence="2 3" key="1">
    <citation type="submission" date="2019-10" db="EMBL/GenBank/DDBJ databases">
        <title>Assembly and Annotation for the nematode Trichostrongylus colubriformis.</title>
        <authorList>
            <person name="Martin J."/>
        </authorList>
    </citation>
    <scope>NUCLEOTIDE SEQUENCE [LARGE SCALE GENOMIC DNA]</scope>
    <source>
        <strain evidence="2">G859</strain>
        <tissue evidence="2">Whole worm</tissue>
    </source>
</reference>
<dbReference type="AlphaFoldDB" id="A0AAN8FE80"/>
<organism evidence="2 3">
    <name type="scientific">Trichostrongylus colubriformis</name>
    <name type="common">Black scour worm</name>
    <dbReference type="NCBI Taxonomy" id="6319"/>
    <lineage>
        <taxon>Eukaryota</taxon>
        <taxon>Metazoa</taxon>
        <taxon>Ecdysozoa</taxon>
        <taxon>Nematoda</taxon>
        <taxon>Chromadorea</taxon>
        <taxon>Rhabditida</taxon>
        <taxon>Rhabditina</taxon>
        <taxon>Rhabditomorpha</taxon>
        <taxon>Strongyloidea</taxon>
        <taxon>Trichostrongylidae</taxon>
        <taxon>Trichostrongylus</taxon>
    </lineage>
</organism>
<sequence>MACTSLRRLYSLLLITTVIFILYVKIITPLHSSKVILELKAIQGYVRQLENKVSMESLEANDRFKRFVRHMVEQLKPRRLQSFMIIMAQEGSIPWIENFLCSVSQFDLLPRISVFTVDRDTTLSINIKYPMISVFELNFDELLYDTPPEYDTQVRRRLFDIVRLRLAAVLSKNKLDVLIASPNQIWTANLFKRVLYPIMVRKLARHGYELFVQEGENNKLVGEGLWLLTPDGKCNSSLLPDLKYVVPNHINAITHLKHMLLVADGTHIKTSRAPAFKPSTPNQVTDQPLLSTRDIDELQLDFERMARKPEVASIFPTLPRHFIYRRAIDQCFEDTYYKFHYSGHIEKLKCPGPDRCVFPRGIPCYNSAATFHSTTNSSRINIHFATEESFREENGCLP</sequence>